<name>A0AAD7E8W1_9AGAR</name>
<sequence length="340" mass="37924">MVKVRHFNRKLRKLVTSTKFLGKLVTSGILFSLPTTIIPNLDTVDAADVVHQIIWGRKWPKHQRSGPKEIALTLQPSTEHPPVADAYGRHCTAEKTMQQLNVPTIRFQPPRKITTAMLARTHAASPFSHAPQRVWQTNRAFICELETFPWYHRELDPDVVVQIEEERLRKKLLLSFNDRDFSNSSLVFPHSHRANSPLPTMKPDYSKFSAEDTIKMEEISGVLAKAMLVQSGLLPTPPKGGVVLDNAFLAESFRVLKSGGKLGMTMSISPGWLESFKSAIEGFILPPAFTGPFSSTESIAGLVAAAGFTHVDVQSIKVEHTDDMGRYLKFIGEVARDTLQ</sequence>
<protein>
    <submittedName>
        <fullName evidence="1">Uncharacterized protein</fullName>
    </submittedName>
</protein>
<dbReference type="AlphaFoldDB" id="A0AAD7E8W1"/>
<dbReference type="InterPro" id="IPR029063">
    <property type="entry name" value="SAM-dependent_MTases_sf"/>
</dbReference>
<keyword evidence="2" id="KW-1185">Reference proteome</keyword>
<reference evidence="1" key="1">
    <citation type="submission" date="2023-03" db="EMBL/GenBank/DDBJ databases">
        <title>Massive genome expansion in bonnet fungi (Mycena s.s.) driven by repeated elements and novel gene families across ecological guilds.</title>
        <authorList>
            <consortium name="Lawrence Berkeley National Laboratory"/>
            <person name="Harder C.B."/>
            <person name="Miyauchi S."/>
            <person name="Viragh M."/>
            <person name="Kuo A."/>
            <person name="Thoen E."/>
            <person name="Andreopoulos B."/>
            <person name="Lu D."/>
            <person name="Skrede I."/>
            <person name="Drula E."/>
            <person name="Henrissat B."/>
            <person name="Morin E."/>
            <person name="Kohler A."/>
            <person name="Barry K."/>
            <person name="LaButti K."/>
            <person name="Morin E."/>
            <person name="Salamov A."/>
            <person name="Lipzen A."/>
            <person name="Mereny Z."/>
            <person name="Hegedus B."/>
            <person name="Baldrian P."/>
            <person name="Stursova M."/>
            <person name="Weitz H."/>
            <person name="Taylor A."/>
            <person name="Grigoriev I.V."/>
            <person name="Nagy L.G."/>
            <person name="Martin F."/>
            <person name="Kauserud H."/>
        </authorList>
    </citation>
    <scope>NUCLEOTIDE SEQUENCE</scope>
    <source>
        <strain evidence="1">CBHHK002</strain>
    </source>
</reference>
<proteinExistence type="predicted"/>
<accession>A0AAD7E8W1</accession>
<comment type="caution">
    <text evidence="1">The sequence shown here is derived from an EMBL/GenBank/DDBJ whole genome shotgun (WGS) entry which is preliminary data.</text>
</comment>
<gene>
    <name evidence="1" type="ORF">DFH08DRAFT_1089349</name>
</gene>
<organism evidence="1 2">
    <name type="scientific">Mycena albidolilacea</name>
    <dbReference type="NCBI Taxonomy" id="1033008"/>
    <lineage>
        <taxon>Eukaryota</taxon>
        <taxon>Fungi</taxon>
        <taxon>Dikarya</taxon>
        <taxon>Basidiomycota</taxon>
        <taxon>Agaricomycotina</taxon>
        <taxon>Agaricomycetes</taxon>
        <taxon>Agaricomycetidae</taxon>
        <taxon>Agaricales</taxon>
        <taxon>Marasmiineae</taxon>
        <taxon>Mycenaceae</taxon>
        <taxon>Mycena</taxon>
    </lineage>
</organism>
<dbReference type="EMBL" id="JARIHO010000104">
    <property type="protein sequence ID" value="KAJ7303610.1"/>
    <property type="molecule type" value="Genomic_DNA"/>
</dbReference>
<dbReference type="Gene3D" id="3.40.50.150">
    <property type="entry name" value="Vaccinia Virus protein VP39"/>
    <property type="match status" value="1"/>
</dbReference>
<evidence type="ECO:0000313" key="2">
    <source>
        <dbReference type="Proteomes" id="UP001218218"/>
    </source>
</evidence>
<dbReference type="SUPFAM" id="SSF53335">
    <property type="entry name" value="S-adenosyl-L-methionine-dependent methyltransferases"/>
    <property type="match status" value="1"/>
</dbReference>
<dbReference type="Proteomes" id="UP001218218">
    <property type="component" value="Unassembled WGS sequence"/>
</dbReference>
<evidence type="ECO:0000313" key="1">
    <source>
        <dbReference type="EMBL" id="KAJ7303610.1"/>
    </source>
</evidence>